<dbReference type="Gene3D" id="3.40.50.300">
    <property type="entry name" value="P-loop containing nucleotide triphosphate hydrolases"/>
    <property type="match status" value="1"/>
</dbReference>
<gene>
    <name evidence="4" type="ORF">PISL3812_08428</name>
</gene>
<dbReference type="InterPro" id="IPR053137">
    <property type="entry name" value="NLR-like"/>
</dbReference>
<organism evidence="4 5">
    <name type="scientific">Talaromyces islandicus</name>
    <name type="common">Penicillium islandicum</name>
    <dbReference type="NCBI Taxonomy" id="28573"/>
    <lineage>
        <taxon>Eukaryota</taxon>
        <taxon>Fungi</taxon>
        <taxon>Dikarya</taxon>
        <taxon>Ascomycota</taxon>
        <taxon>Pezizomycotina</taxon>
        <taxon>Eurotiomycetes</taxon>
        <taxon>Eurotiomycetidae</taxon>
        <taxon>Eurotiales</taxon>
        <taxon>Trichocomaceae</taxon>
        <taxon>Talaromyces</taxon>
        <taxon>Talaromyces sect. Islandici</taxon>
    </lineage>
</organism>
<feature type="domain" description="Nephrocystin 3-like N-terminal" evidence="3">
    <location>
        <begin position="362"/>
        <end position="527"/>
    </location>
</feature>
<evidence type="ECO:0000313" key="4">
    <source>
        <dbReference type="EMBL" id="CRG91380.1"/>
    </source>
</evidence>
<dbReference type="Pfam" id="PF01048">
    <property type="entry name" value="PNP_UDP_1"/>
    <property type="match status" value="1"/>
</dbReference>
<dbReference type="PANTHER" id="PTHR46082:SF11">
    <property type="entry name" value="AAA+ ATPASE DOMAIN-CONTAINING PROTEIN-RELATED"/>
    <property type="match status" value="1"/>
</dbReference>
<dbReference type="GO" id="GO:0003824">
    <property type="term" value="F:catalytic activity"/>
    <property type="evidence" value="ECO:0007669"/>
    <property type="project" value="InterPro"/>
</dbReference>
<accession>A0A0U1M8U8</accession>
<dbReference type="OrthoDB" id="194358at2759"/>
<dbReference type="SUPFAM" id="SSF53167">
    <property type="entry name" value="Purine and uridine phosphorylases"/>
    <property type="match status" value="1"/>
</dbReference>
<dbReference type="InterPro" id="IPR056884">
    <property type="entry name" value="NPHP3-like_N"/>
</dbReference>
<dbReference type="CDD" id="cd09008">
    <property type="entry name" value="MTAN"/>
    <property type="match status" value="1"/>
</dbReference>
<proteinExistence type="predicted"/>
<dbReference type="AlphaFoldDB" id="A0A0U1M8U8"/>
<evidence type="ECO:0000313" key="5">
    <source>
        <dbReference type="Proteomes" id="UP000054383"/>
    </source>
</evidence>
<dbReference type="EMBL" id="CVMT01000009">
    <property type="protein sequence ID" value="CRG91380.1"/>
    <property type="molecule type" value="Genomic_DNA"/>
</dbReference>
<protein>
    <recommendedName>
        <fullName evidence="6">Nucleoside phosphorylase domain-containing protein</fullName>
    </recommendedName>
</protein>
<dbReference type="OMA" id="CASRRTE"/>
<dbReference type="Proteomes" id="UP000054383">
    <property type="component" value="Unassembled WGS sequence"/>
</dbReference>
<dbReference type="InterPro" id="IPR027417">
    <property type="entry name" value="P-loop_NTPase"/>
</dbReference>
<name>A0A0U1M8U8_TALIS</name>
<dbReference type="Pfam" id="PF24883">
    <property type="entry name" value="NPHP3_N"/>
    <property type="match status" value="1"/>
</dbReference>
<dbReference type="Gene3D" id="3.40.50.1580">
    <property type="entry name" value="Nucleoside phosphorylase domain"/>
    <property type="match status" value="1"/>
</dbReference>
<feature type="domain" description="Nucleoside phosphorylase" evidence="2">
    <location>
        <begin position="14"/>
        <end position="304"/>
    </location>
</feature>
<reference evidence="4 5" key="1">
    <citation type="submission" date="2015-04" db="EMBL/GenBank/DDBJ databases">
        <authorList>
            <person name="Syromyatnikov M.Y."/>
            <person name="Popov V.N."/>
        </authorList>
    </citation>
    <scope>NUCLEOTIDE SEQUENCE [LARGE SCALE GENOMIC DNA]</scope>
    <source>
        <strain evidence="4">WF-38-12</strain>
    </source>
</reference>
<evidence type="ECO:0000259" key="2">
    <source>
        <dbReference type="Pfam" id="PF01048"/>
    </source>
</evidence>
<sequence length="941" mass="105302">MMRSSKICAHNDYTIAWICALPVEMAAACAMLDERHESLPLQPESHHHSIYVLGRVGPHNVVIACLPSGITGTISAARVVSQMLATFKGLKFGLMVGIGGGAPSAENDIRLGDVVVGKPTGFFGGVIQYDFGKTVQNGRFVRTGMLNKPPEALLTAMSILQARHMMEGHGIASTIQQMIGKYPAMEAQFTCPGVASDRLYEAGYEHPENEPTCSNCEPERLEHREPRPLQLPVIHYGLIASGDQVMKHGATREQLRRELDVLCFEMEAAGLIDSLPFVIIRGISDYADSHKNNHWQGYAAATAAAYAKELMSVIPAAESQDPRSAVDIHETNEALYANVQEWLSPADVQDDLYRHGNECMSGSCDWALNTTEVKSFLATKTENEILRIGGAPGNGKSTLTAFIIHHLIETTNADVLYFFCKGTDENKNHPLQVLRSLLSQLLSKTEESDLYSWVNKVRLQSGQKTAQSFATLSHVFQFALRQDLQKPLLYIAVDALDECQDGPLLASSLITASTLSRGVVKLILTSREDPELLDVFGQYQENRPPLRELIVVPEYVRRPVKAYVQERMYRCKHIGHNALGRIVLKEVSAAADGSWLYARLMMDEIQRLPSAASVQRQLENIPNGLVQLHARIFATMEKSFSPLELRLSQQAFLWVDMLDFVQIGRVHLDREVLDIVFQAENGGEPVFDSMDLARRLCSPLVTFKQVRKESRHGVVFVHQTAAQFVRQCASRRTETGALMTVPRILKPQALKELYRANTAVWYFESCVKSTSMLKDLRDQPSIEGLGRRPGAYFEMAYGLWGAFFLENLPTYLDEDDIEQASILCNRLALFLQSGRCLKWIEMAIIINYDGGFVSLFHNAIRALEASRKMHDSSNSNKKYSFLREYSRVTSQFFADYTYVIYTTGPCDSVSDGVILMPKGFERRPLAVELLSLGKKWSHLYK</sequence>
<evidence type="ECO:0000259" key="3">
    <source>
        <dbReference type="Pfam" id="PF24883"/>
    </source>
</evidence>
<keyword evidence="1" id="KW-0677">Repeat</keyword>
<evidence type="ECO:0000256" key="1">
    <source>
        <dbReference type="ARBA" id="ARBA00022737"/>
    </source>
</evidence>
<dbReference type="SUPFAM" id="SSF52540">
    <property type="entry name" value="P-loop containing nucleoside triphosphate hydrolases"/>
    <property type="match status" value="1"/>
</dbReference>
<dbReference type="InterPro" id="IPR035994">
    <property type="entry name" value="Nucleoside_phosphorylase_sf"/>
</dbReference>
<dbReference type="STRING" id="28573.A0A0U1M8U8"/>
<keyword evidence="5" id="KW-1185">Reference proteome</keyword>
<dbReference type="InterPro" id="IPR000845">
    <property type="entry name" value="Nucleoside_phosphorylase_d"/>
</dbReference>
<dbReference type="GO" id="GO:0009116">
    <property type="term" value="P:nucleoside metabolic process"/>
    <property type="evidence" value="ECO:0007669"/>
    <property type="project" value="InterPro"/>
</dbReference>
<dbReference type="PANTHER" id="PTHR46082">
    <property type="entry name" value="ATP/GTP-BINDING PROTEIN-RELATED"/>
    <property type="match status" value="1"/>
</dbReference>
<evidence type="ECO:0008006" key="6">
    <source>
        <dbReference type="Google" id="ProtNLM"/>
    </source>
</evidence>